<evidence type="ECO:0000313" key="1">
    <source>
        <dbReference type="EMBL" id="KAH9828233.1"/>
    </source>
</evidence>
<dbReference type="EMBL" id="RIBY02001734">
    <property type="protein sequence ID" value="KAH9828233.1"/>
    <property type="molecule type" value="Genomic_DNA"/>
</dbReference>
<sequence length="280" mass="30844">MLMRHTDGVTVSGSTTDIGGQPVGLAHEEYRFPATNGCAYWAGYPLAQSHPFLQPPATNHLFLPVRYEHDHDLLADLSIDGLEPTINRFSDKYSYPFQPSATGDLSLPFPYNQINQLLAAPSSDSPPMVFSDWVNEEAESIVSSAGIQSDTPLPLWTSDSTSVPTVCQDSSLFDLSTPLTGCTQPMEPSSFSDTYSLSDTDENHATPSYAALKMRECRQRQSEAKRLMNRALSTGVLSPQGLEQLKDQVGAPSSTRRARRFWQVNLISMLREKLQQAGVN</sequence>
<evidence type="ECO:0000313" key="2">
    <source>
        <dbReference type="Proteomes" id="UP001138500"/>
    </source>
</evidence>
<organism evidence="1 2">
    <name type="scientific">Teratosphaeria destructans</name>
    <dbReference type="NCBI Taxonomy" id="418781"/>
    <lineage>
        <taxon>Eukaryota</taxon>
        <taxon>Fungi</taxon>
        <taxon>Dikarya</taxon>
        <taxon>Ascomycota</taxon>
        <taxon>Pezizomycotina</taxon>
        <taxon>Dothideomycetes</taxon>
        <taxon>Dothideomycetidae</taxon>
        <taxon>Mycosphaerellales</taxon>
        <taxon>Teratosphaeriaceae</taxon>
        <taxon>Teratosphaeria</taxon>
    </lineage>
</organism>
<protein>
    <submittedName>
        <fullName evidence="1">Uncharacterized protein</fullName>
    </submittedName>
</protein>
<dbReference type="Proteomes" id="UP001138500">
    <property type="component" value="Unassembled WGS sequence"/>
</dbReference>
<name>A0A9W7W2U9_9PEZI</name>
<reference evidence="1 2" key="1">
    <citation type="journal article" date="2018" name="IMA Fungus">
        <title>IMA Genome-F 10: Nine draft genome sequences of Claviceps purpurea s.lat., including C. arundinis, C. humidiphila, and C. cf. spartinae, pseudomolecules for the pitch canker pathogen Fusarium circinatum, draft genome of Davidsoniella eucalypti, Grosmannia galeiformis, Quambalaria eucalypti, and Teratosphaeria destructans.</title>
        <authorList>
            <person name="Wingfield B.D."/>
            <person name="Liu M."/>
            <person name="Nguyen H.D."/>
            <person name="Lane F.A."/>
            <person name="Morgan S.W."/>
            <person name="De Vos L."/>
            <person name="Wilken P.M."/>
            <person name="Duong T.A."/>
            <person name="Aylward J."/>
            <person name="Coetzee M.P."/>
            <person name="Dadej K."/>
            <person name="De Beer Z.W."/>
            <person name="Findlay W."/>
            <person name="Havenga M."/>
            <person name="Kolarik M."/>
            <person name="Menzies J.G."/>
            <person name="Naidoo K."/>
            <person name="Pochopski O."/>
            <person name="Shoukouhi P."/>
            <person name="Santana Q.C."/>
            <person name="Seifert K.A."/>
            <person name="Soal N."/>
            <person name="Steenkamp E.T."/>
            <person name="Tatham C.T."/>
            <person name="van der Nest M.A."/>
            <person name="Wingfield M.J."/>
        </authorList>
    </citation>
    <scope>NUCLEOTIDE SEQUENCE [LARGE SCALE GENOMIC DNA]</scope>
    <source>
        <strain evidence="1">CMW44962</strain>
    </source>
</reference>
<dbReference type="AlphaFoldDB" id="A0A9W7W2U9"/>
<reference evidence="1 2" key="2">
    <citation type="journal article" date="2021" name="Curr. Genet.">
        <title>Genetic response to nitrogen starvation in the aggressive Eucalyptus foliar pathogen Teratosphaeria destructans.</title>
        <authorList>
            <person name="Havenga M."/>
            <person name="Wingfield B.D."/>
            <person name="Wingfield M.J."/>
            <person name="Dreyer L.L."/>
            <person name="Roets F."/>
            <person name="Aylward J."/>
        </authorList>
    </citation>
    <scope>NUCLEOTIDE SEQUENCE [LARGE SCALE GENOMIC DNA]</scope>
    <source>
        <strain evidence="1">CMW44962</strain>
    </source>
</reference>
<accession>A0A9W7W2U9</accession>
<gene>
    <name evidence="1" type="ORF">Tdes44962_MAKER09422</name>
</gene>
<proteinExistence type="predicted"/>
<keyword evidence="2" id="KW-1185">Reference proteome</keyword>
<comment type="caution">
    <text evidence="1">The sequence shown here is derived from an EMBL/GenBank/DDBJ whole genome shotgun (WGS) entry which is preliminary data.</text>
</comment>